<gene>
    <name evidence="1" type="ORF">F1559_001453</name>
</gene>
<organism evidence="1 2">
    <name type="scientific">Cyanidiococcus yangmingshanensis</name>
    <dbReference type="NCBI Taxonomy" id="2690220"/>
    <lineage>
        <taxon>Eukaryota</taxon>
        <taxon>Rhodophyta</taxon>
        <taxon>Bangiophyceae</taxon>
        <taxon>Cyanidiales</taxon>
        <taxon>Cyanidiaceae</taxon>
        <taxon>Cyanidiococcus</taxon>
    </lineage>
</organism>
<reference evidence="1 2" key="1">
    <citation type="journal article" date="2020" name="J. Phycol.">
        <title>Comparative genome analysis reveals Cyanidiococcus gen. nov., a new extremophilic red algal genus sister to Cyanidioschyzon (Cyanidioschyzonaceae, Rhodophyta).</title>
        <authorList>
            <person name="Liu S.-L."/>
            <person name="Chiang Y.-R."/>
            <person name="Yoon H.S."/>
            <person name="Fu H.-Y."/>
        </authorList>
    </citation>
    <scope>NUCLEOTIDE SEQUENCE [LARGE SCALE GENOMIC DNA]</scope>
    <source>
        <strain evidence="1 2">THAL066</strain>
    </source>
</reference>
<sequence length="123" mass="14166">MVHVSMGRRERQWIETYEILLSIRAPQRVRISMRALHASQALYMRGQCSNFICIISWVAFHFYLGGAVSNCTISRISERVFSITERACSVWSLCTDGSTSGIRRLMGTTMCLFEQLECYEIQL</sequence>
<comment type="caution">
    <text evidence="1">The sequence shown here is derived from an EMBL/GenBank/DDBJ whole genome shotgun (WGS) entry which is preliminary data.</text>
</comment>
<accession>A0A7J7IH12</accession>
<proteinExistence type="predicted"/>
<protein>
    <submittedName>
        <fullName evidence="1">Uncharacterized protein</fullName>
    </submittedName>
</protein>
<dbReference type="Proteomes" id="UP000530660">
    <property type="component" value="Unassembled WGS sequence"/>
</dbReference>
<dbReference type="AlphaFoldDB" id="A0A7J7IH12"/>
<dbReference type="EMBL" id="VWRR01000010">
    <property type="protein sequence ID" value="KAF6002396.1"/>
    <property type="molecule type" value="Genomic_DNA"/>
</dbReference>
<evidence type="ECO:0000313" key="1">
    <source>
        <dbReference type="EMBL" id="KAF6002396.1"/>
    </source>
</evidence>
<keyword evidence="2" id="KW-1185">Reference proteome</keyword>
<name>A0A7J7IH12_9RHOD</name>
<evidence type="ECO:0000313" key="2">
    <source>
        <dbReference type="Proteomes" id="UP000530660"/>
    </source>
</evidence>